<dbReference type="PROSITE" id="PS50003">
    <property type="entry name" value="PH_DOMAIN"/>
    <property type="match status" value="1"/>
</dbReference>
<dbReference type="SMART" id="SM00325">
    <property type="entry name" value="RhoGEF"/>
    <property type="match status" value="1"/>
</dbReference>
<sequence length="458" mass="51780">MSQVRASLEVTIEGGDTHILSKRIATPRKLTAPRAAGDSVNYRDEILREIVSTERAYVDGLGILINHFLIPLRDEGCVTKEDIIHLFANVEVLVKVNQELLDGLERRTEEWDPNSCIGDFFLRLASFFKLYTVYCKNYELAVQTMVRCKENPHFAEFLQEREFTPEAKGLDLGAFLIMPIQRIPRYVLLLKDFLKYTPKRHPDYADINKALAEFQEVAVHVNDSMRRADEIKTIVEIQYKFGSQHTIVTPTRRFVKQGKLVKITSRFVKETLFYLFNDVLIYGYEVMGSYIFKGEIPMGTTWVRDLPNTELVRNSWQIVATKKTYTVFAADPDEKEGWMTAMNQVIDALVAKNPSLLEQRAVISMKTRGVMSWISESVGLTYAPKEFDPTYGTPHPSARTTPYNSGLPTPATQHGQPAESDESDPLLLMPSAGVGRGHPLFHSSASPPGECCTACVLM</sequence>
<reference evidence="4 5" key="1">
    <citation type="journal article" date="2013" name="Genome Biol.">
        <title>Genome of Acanthamoeba castellanii highlights extensive lateral gene transfer and early evolution of tyrosine kinase signaling.</title>
        <authorList>
            <person name="Clarke M."/>
            <person name="Lohan A.J."/>
            <person name="Liu B."/>
            <person name="Lagkouvardos I."/>
            <person name="Roy S."/>
            <person name="Zafar N."/>
            <person name="Bertelli C."/>
            <person name="Schilde C."/>
            <person name="Kianianmomeni A."/>
            <person name="Burglin T.R."/>
            <person name="Frech C."/>
            <person name="Turcotte B."/>
            <person name="Kopec K.O."/>
            <person name="Synnott J.M."/>
            <person name="Choo C."/>
            <person name="Paponov I."/>
            <person name="Finkler A."/>
            <person name="Soon Heng Tan C."/>
            <person name="Hutchins A.P."/>
            <person name="Weinmeier T."/>
            <person name="Rattei T."/>
            <person name="Chu J.S."/>
            <person name="Gimenez G."/>
            <person name="Irimia M."/>
            <person name="Rigden D.J."/>
            <person name="Fitzpatrick D.A."/>
            <person name="Lorenzo-Morales J."/>
            <person name="Bateman A."/>
            <person name="Chiu C.H."/>
            <person name="Tang P."/>
            <person name="Hegemann P."/>
            <person name="Fromm H."/>
            <person name="Raoult D."/>
            <person name="Greub G."/>
            <person name="Miranda-Saavedra D."/>
            <person name="Chen N."/>
            <person name="Nash P."/>
            <person name="Ginger M.L."/>
            <person name="Horn M."/>
            <person name="Schaap P."/>
            <person name="Caler L."/>
            <person name="Loftus B."/>
        </authorList>
    </citation>
    <scope>NUCLEOTIDE SEQUENCE [LARGE SCALE GENOMIC DNA]</scope>
    <source>
        <strain evidence="4 5">Neff</strain>
    </source>
</reference>
<protein>
    <submittedName>
        <fullName evidence="4">RhoGEF domain containing protein</fullName>
    </submittedName>
</protein>
<dbReference type="Proteomes" id="UP000011083">
    <property type="component" value="Unassembled WGS sequence"/>
</dbReference>
<dbReference type="SUPFAM" id="SSF48065">
    <property type="entry name" value="DBL homology domain (DH-domain)"/>
    <property type="match status" value="1"/>
</dbReference>
<dbReference type="GO" id="GO:0005737">
    <property type="term" value="C:cytoplasm"/>
    <property type="evidence" value="ECO:0007669"/>
    <property type="project" value="TreeGrafter"/>
</dbReference>
<dbReference type="InterPro" id="IPR051092">
    <property type="entry name" value="FYVE_RhoGEF_PH"/>
</dbReference>
<dbReference type="Gene3D" id="2.30.29.30">
    <property type="entry name" value="Pleckstrin-homology domain (PH domain)/Phosphotyrosine-binding domain (PTB)"/>
    <property type="match status" value="1"/>
</dbReference>
<dbReference type="SMART" id="SM00233">
    <property type="entry name" value="PH"/>
    <property type="match status" value="1"/>
</dbReference>
<keyword evidence="5" id="KW-1185">Reference proteome</keyword>
<dbReference type="Pfam" id="PF00621">
    <property type="entry name" value="RhoGEF"/>
    <property type="match status" value="1"/>
</dbReference>
<dbReference type="CDD" id="cd00160">
    <property type="entry name" value="RhoGEF"/>
    <property type="match status" value="1"/>
</dbReference>
<dbReference type="PANTHER" id="PTHR12673">
    <property type="entry name" value="FACIOGENITAL DYSPLASIA PROTEIN"/>
    <property type="match status" value="1"/>
</dbReference>
<evidence type="ECO:0000256" key="1">
    <source>
        <dbReference type="SAM" id="MobiDB-lite"/>
    </source>
</evidence>
<feature type="compositionally biased region" description="Polar residues" evidence="1">
    <location>
        <begin position="398"/>
        <end position="415"/>
    </location>
</feature>
<dbReference type="SUPFAM" id="SSF50729">
    <property type="entry name" value="PH domain-like"/>
    <property type="match status" value="1"/>
</dbReference>
<dbReference type="KEGG" id="acan:ACA1_069270"/>
<dbReference type="Pfam" id="PF22697">
    <property type="entry name" value="SOS1_NGEF_PH"/>
    <property type="match status" value="1"/>
</dbReference>
<dbReference type="RefSeq" id="XP_004352871.1">
    <property type="nucleotide sequence ID" value="XM_004352819.1"/>
</dbReference>
<name>L8HEZ6_ACACF</name>
<evidence type="ECO:0000259" key="3">
    <source>
        <dbReference type="PROSITE" id="PS50010"/>
    </source>
</evidence>
<evidence type="ECO:0000313" key="5">
    <source>
        <dbReference type="Proteomes" id="UP000011083"/>
    </source>
</evidence>
<dbReference type="Gene3D" id="1.20.900.10">
    <property type="entry name" value="Dbl homology (DH) domain"/>
    <property type="match status" value="1"/>
</dbReference>
<dbReference type="OrthoDB" id="660555at2759"/>
<feature type="domain" description="DH" evidence="3">
    <location>
        <begin position="42"/>
        <end position="224"/>
    </location>
</feature>
<feature type="domain" description="PH" evidence="2">
    <location>
        <begin position="253"/>
        <end position="347"/>
    </location>
</feature>
<dbReference type="InterPro" id="IPR011993">
    <property type="entry name" value="PH-like_dom_sf"/>
</dbReference>
<dbReference type="InterPro" id="IPR055251">
    <property type="entry name" value="SOS1_NGEF_PH"/>
</dbReference>
<feature type="region of interest" description="Disordered" evidence="1">
    <location>
        <begin position="391"/>
        <end position="430"/>
    </location>
</feature>
<accession>L8HEZ6</accession>
<dbReference type="InterPro" id="IPR035899">
    <property type="entry name" value="DBL_dom_sf"/>
</dbReference>
<dbReference type="GeneID" id="14924316"/>
<dbReference type="PROSITE" id="PS50010">
    <property type="entry name" value="DH_2"/>
    <property type="match status" value="1"/>
</dbReference>
<proteinExistence type="predicted"/>
<dbReference type="VEuPathDB" id="AmoebaDB:ACA1_069270"/>
<dbReference type="EMBL" id="KB007857">
    <property type="protein sequence ID" value="ELR23343.1"/>
    <property type="molecule type" value="Genomic_DNA"/>
</dbReference>
<organism evidence="4 5">
    <name type="scientific">Acanthamoeba castellanii (strain ATCC 30010 / Neff)</name>
    <dbReference type="NCBI Taxonomy" id="1257118"/>
    <lineage>
        <taxon>Eukaryota</taxon>
        <taxon>Amoebozoa</taxon>
        <taxon>Discosea</taxon>
        <taxon>Longamoebia</taxon>
        <taxon>Centramoebida</taxon>
        <taxon>Acanthamoebidae</taxon>
        <taxon>Acanthamoeba</taxon>
    </lineage>
</organism>
<dbReference type="OMA" id="IHQFHAQ"/>
<dbReference type="InterPro" id="IPR000219">
    <property type="entry name" value="DH_dom"/>
</dbReference>
<dbReference type="AlphaFoldDB" id="L8HEZ6"/>
<dbReference type="InterPro" id="IPR001849">
    <property type="entry name" value="PH_domain"/>
</dbReference>
<gene>
    <name evidence="4" type="ORF">ACA1_069270</name>
</gene>
<evidence type="ECO:0000313" key="4">
    <source>
        <dbReference type="EMBL" id="ELR23343.1"/>
    </source>
</evidence>
<evidence type="ECO:0000259" key="2">
    <source>
        <dbReference type="PROSITE" id="PS50003"/>
    </source>
</evidence>
<dbReference type="GO" id="GO:0005085">
    <property type="term" value="F:guanyl-nucleotide exchange factor activity"/>
    <property type="evidence" value="ECO:0007669"/>
    <property type="project" value="InterPro"/>
</dbReference>
<dbReference type="PANTHER" id="PTHR12673:SF159">
    <property type="entry name" value="LD03170P"/>
    <property type="match status" value="1"/>
</dbReference>